<evidence type="ECO:0000313" key="2">
    <source>
        <dbReference type="EMBL" id="CAH0555147.1"/>
    </source>
</evidence>
<accession>A0A9P0B6E0</accession>
<name>A0A9P0B6E0_BRAAE</name>
<evidence type="ECO:0000256" key="1">
    <source>
        <dbReference type="SAM" id="MobiDB-lite"/>
    </source>
</evidence>
<keyword evidence="3" id="KW-1185">Reference proteome</keyword>
<dbReference type="EMBL" id="OV121135">
    <property type="protein sequence ID" value="CAH0555147.1"/>
    <property type="molecule type" value="Genomic_DNA"/>
</dbReference>
<gene>
    <name evidence="2" type="ORF">MELIAE_LOCUS6582</name>
</gene>
<sequence length="209" mass="23837">MDDANTTVGASNVGSKKRQKNRTKRQENKLKRTRASAPGVKSFKKPCLHKGPTYCCSEINLGDVQDIRTSFNATNAKIQQDIKLCHFLSATAVDRKRSIKNQPRKREFTHFRFRTGTEQYSTLTKSSSRGTLHSDLKERSLADRRGIPEKKKKSLENLLSKQFGKDWKNDKDLAWYNDLLGRQGINIEDETSDSEPCDCLAEDIYAVHI</sequence>
<organism evidence="2 3">
    <name type="scientific">Brassicogethes aeneus</name>
    <name type="common">Rape pollen beetle</name>
    <name type="synonym">Meligethes aeneus</name>
    <dbReference type="NCBI Taxonomy" id="1431903"/>
    <lineage>
        <taxon>Eukaryota</taxon>
        <taxon>Metazoa</taxon>
        <taxon>Ecdysozoa</taxon>
        <taxon>Arthropoda</taxon>
        <taxon>Hexapoda</taxon>
        <taxon>Insecta</taxon>
        <taxon>Pterygota</taxon>
        <taxon>Neoptera</taxon>
        <taxon>Endopterygota</taxon>
        <taxon>Coleoptera</taxon>
        <taxon>Polyphaga</taxon>
        <taxon>Cucujiformia</taxon>
        <taxon>Nitidulidae</taxon>
        <taxon>Meligethinae</taxon>
        <taxon>Brassicogethes</taxon>
    </lineage>
</organism>
<feature type="region of interest" description="Disordered" evidence="1">
    <location>
        <begin position="1"/>
        <end position="38"/>
    </location>
</feature>
<dbReference type="Proteomes" id="UP001154078">
    <property type="component" value="Chromosome 4"/>
</dbReference>
<evidence type="ECO:0000313" key="3">
    <source>
        <dbReference type="Proteomes" id="UP001154078"/>
    </source>
</evidence>
<dbReference type="OrthoDB" id="10584019at2759"/>
<proteinExistence type="predicted"/>
<dbReference type="AlphaFoldDB" id="A0A9P0B6E0"/>
<protein>
    <submittedName>
        <fullName evidence="2">Uncharacterized protein</fullName>
    </submittedName>
</protein>
<reference evidence="2" key="1">
    <citation type="submission" date="2021-12" db="EMBL/GenBank/DDBJ databases">
        <authorList>
            <person name="King R."/>
        </authorList>
    </citation>
    <scope>NUCLEOTIDE SEQUENCE</scope>
</reference>
<feature type="compositionally biased region" description="Polar residues" evidence="1">
    <location>
        <begin position="1"/>
        <end position="14"/>
    </location>
</feature>